<feature type="transmembrane region" description="Helical" evidence="6">
    <location>
        <begin position="58"/>
        <end position="84"/>
    </location>
</feature>
<feature type="transmembrane region" description="Helical" evidence="6">
    <location>
        <begin position="266"/>
        <end position="293"/>
    </location>
</feature>
<evidence type="ECO:0000256" key="1">
    <source>
        <dbReference type="ARBA" id="ARBA00004651"/>
    </source>
</evidence>
<feature type="transmembrane region" description="Helical" evidence="6">
    <location>
        <begin position="135"/>
        <end position="154"/>
    </location>
</feature>
<feature type="transmembrane region" description="Helical" evidence="6">
    <location>
        <begin position="193"/>
        <end position="213"/>
    </location>
</feature>
<evidence type="ECO:0000256" key="2">
    <source>
        <dbReference type="ARBA" id="ARBA00022475"/>
    </source>
</evidence>
<dbReference type="RefSeq" id="WP_093965549.1">
    <property type="nucleotide sequence ID" value="NZ_FXYE01000001.1"/>
</dbReference>
<evidence type="ECO:0000256" key="3">
    <source>
        <dbReference type="ARBA" id="ARBA00022692"/>
    </source>
</evidence>
<feature type="transmembrane region" description="Helical" evidence="6">
    <location>
        <begin position="347"/>
        <end position="369"/>
    </location>
</feature>
<comment type="subcellular location">
    <subcellularLocation>
        <location evidence="1">Cell membrane</location>
        <topology evidence="1">Multi-pass membrane protein</topology>
    </subcellularLocation>
</comment>
<feature type="transmembrane region" description="Helical" evidence="6">
    <location>
        <begin position="407"/>
        <end position="425"/>
    </location>
</feature>
<evidence type="ECO:0000256" key="5">
    <source>
        <dbReference type="ARBA" id="ARBA00023136"/>
    </source>
</evidence>
<name>A0A238JKC6_9RHOB</name>
<keyword evidence="4 6" id="KW-1133">Transmembrane helix</keyword>
<dbReference type="PANTHER" id="PTHR30250">
    <property type="entry name" value="PST FAMILY PREDICTED COLANIC ACID TRANSPORTER"/>
    <property type="match status" value="1"/>
</dbReference>
<feature type="transmembrane region" description="Helical" evidence="6">
    <location>
        <begin position="225"/>
        <end position="246"/>
    </location>
</feature>
<dbReference type="OrthoDB" id="7861806at2"/>
<evidence type="ECO:0000256" key="4">
    <source>
        <dbReference type="ARBA" id="ARBA00022989"/>
    </source>
</evidence>
<keyword evidence="8" id="KW-1185">Reference proteome</keyword>
<dbReference type="AlphaFoldDB" id="A0A238JKC6"/>
<gene>
    <name evidence="7" type="ORF">COL8621_00277</name>
</gene>
<protein>
    <recommendedName>
        <fullName evidence="9">Multidrug resistance protein NorM</fullName>
    </recommendedName>
</protein>
<feature type="transmembrane region" description="Helical" evidence="6">
    <location>
        <begin position="305"/>
        <end position="327"/>
    </location>
</feature>
<evidence type="ECO:0000313" key="8">
    <source>
        <dbReference type="Proteomes" id="UP000202922"/>
    </source>
</evidence>
<feature type="transmembrane region" description="Helical" evidence="6">
    <location>
        <begin position="105"/>
        <end position="123"/>
    </location>
</feature>
<evidence type="ECO:0008006" key="9">
    <source>
        <dbReference type="Google" id="ProtNLM"/>
    </source>
</evidence>
<keyword evidence="2" id="KW-1003">Cell membrane</keyword>
<reference evidence="8" key="1">
    <citation type="submission" date="2017-05" db="EMBL/GenBank/DDBJ databases">
        <authorList>
            <person name="Rodrigo-Torres L."/>
            <person name="Arahal R. D."/>
            <person name="Lucena T."/>
        </authorList>
    </citation>
    <scope>NUCLEOTIDE SEQUENCE [LARGE SCALE GENOMIC DNA]</scope>
    <source>
        <strain evidence="8">CECT 8621</strain>
    </source>
</reference>
<dbReference type="GO" id="GO:0005886">
    <property type="term" value="C:plasma membrane"/>
    <property type="evidence" value="ECO:0007669"/>
    <property type="project" value="UniProtKB-SubCell"/>
</dbReference>
<keyword evidence="5 6" id="KW-0472">Membrane</keyword>
<feature type="transmembrane region" description="Helical" evidence="6">
    <location>
        <begin position="376"/>
        <end position="395"/>
    </location>
</feature>
<organism evidence="7 8">
    <name type="scientific">Actibacterium lipolyticum</name>
    <dbReference type="NCBI Taxonomy" id="1524263"/>
    <lineage>
        <taxon>Bacteria</taxon>
        <taxon>Pseudomonadati</taxon>
        <taxon>Pseudomonadota</taxon>
        <taxon>Alphaproteobacteria</taxon>
        <taxon>Rhodobacterales</taxon>
        <taxon>Roseobacteraceae</taxon>
        <taxon>Actibacterium</taxon>
    </lineage>
</organism>
<dbReference type="InterPro" id="IPR050833">
    <property type="entry name" value="Poly_Biosynth_Transport"/>
</dbReference>
<dbReference type="Proteomes" id="UP000202922">
    <property type="component" value="Unassembled WGS sequence"/>
</dbReference>
<keyword evidence="3 6" id="KW-0812">Transmembrane</keyword>
<dbReference type="PANTHER" id="PTHR30250:SF11">
    <property type="entry name" value="O-ANTIGEN TRANSPORTER-RELATED"/>
    <property type="match status" value="1"/>
</dbReference>
<proteinExistence type="predicted"/>
<evidence type="ECO:0000256" key="6">
    <source>
        <dbReference type="SAM" id="Phobius"/>
    </source>
</evidence>
<evidence type="ECO:0000313" key="7">
    <source>
        <dbReference type="EMBL" id="SMX31100.1"/>
    </source>
</evidence>
<accession>A0A238JKC6</accession>
<dbReference type="EMBL" id="FXYE01000001">
    <property type="protein sequence ID" value="SMX31100.1"/>
    <property type="molecule type" value="Genomic_DNA"/>
</dbReference>
<feature type="transmembrane region" description="Helical" evidence="6">
    <location>
        <begin position="12"/>
        <end position="38"/>
    </location>
</feature>
<sequence>MANSLSLRLSSLRLIDVMAIATAPAVVVFISSNIVNVGNLAFNMIFSRWMGPELFGDLALVLTIKLALLGVIGAVQMAVSQVVAGATGSDSDQTHQALAQLSRRLFVALWLLLPIFATLLWKTEFSASIGLGSPYLLLILLVSMPFAAPLSILRGAVFGLQNTGRIVLSANLEMGVRLLGAAVAWQAGLGIEGVVLAICLSIVAGWAALLGVLPTPKTRSAGQRPIAKIVAISAFPFAVLQLAQVLALDGDIFLVSSLLPSEQAGFVAALSLFQRIQFFACFALASILLPSVVAATRTGGSILQAAAPVAILYLAVAFPFLIGVELWPNTLIDVLVGSEFQDAASGLRPAALAAVAFTMSFLLATFLAALGDYRGIWTTAGVAVLQLALIAQFAAKPGASFVDLVQLKAVCQGALCLCLLLYSVVRVRRHLTGCKP</sequence>